<feature type="compositionally biased region" description="Acidic residues" evidence="1">
    <location>
        <begin position="1063"/>
        <end position="1072"/>
    </location>
</feature>
<keyword evidence="3" id="KW-1185">Reference proteome</keyword>
<feature type="region of interest" description="Disordered" evidence="1">
    <location>
        <begin position="743"/>
        <end position="797"/>
    </location>
</feature>
<feature type="compositionally biased region" description="Basic and acidic residues" evidence="1">
    <location>
        <begin position="1036"/>
        <end position="1046"/>
    </location>
</feature>
<feature type="compositionally biased region" description="Polar residues" evidence="1">
    <location>
        <begin position="91"/>
        <end position="103"/>
    </location>
</feature>
<organism evidence="2 3">
    <name type="scientific">Cutaneotrichosporon spelunceum</name>
    <dbReference type="NCBI Taxonomy" id="1672016"/>
    <lineage>
        <taxon>Eukaryota</taxon>
        <taxon>Fungi</taxon>
        <taxon>Dikarya</taxon>
        <taxon>Basidiomycota</taxon>
        <taxon>Agaricomycotina</taxon>
        <taxon>Tremellomycetes</taxon>
        <taxon>Trichosporonales</taxon>
        <taxon>Trichosporonaceae</taxon>
        <taxon>Cutaneotrichosporon</taxon>
    </lineage>
</organism>
<feature type="region of interest" description="Disordered" evidence="1">
    <location>
        <begin position="1020"/>
        <end position="1122"/>
    </location>
</feature>
<feature type="compositionally biased region" description="Low complexity" evidence="1">
    <location>
        <begin position="911"/>
        <end position="923"/>
    </location>
</feature>
<reference evidence="2" key="1">
    <citation type="journal article" date="2023" name="BMC Genomics">
        <title>Chromosome-level genome assemblies of Cutaneotrichosporon spp. (Trichosporonales, Basidiomycota) reveal imbalanced evolution between nucleotide sequences and chromosome synteny.</title>
        <authorList>
            <person name="Kobayashi Y."/>
            <person name="Kayamori A."/>
            <person name="Aoki K."/>
            <person name="Shiwa Y."/>
            <person name="Matsutani M."/>
            <person name="Fujita N."/>
            <person name="Sugita T."/>
            <person name="Iwasaki W."/>
            <person name="Tanaka N."/>
            <person name="Takashima M."/>
        </authorList>
    </citation>
    <scope>NUCLEOTIDE SEQUENCE</scope>
    <source>
        <strain evidence="2">HIS016</strain>
    </source>
</reference>
<evidence type="ECO:0000256" key="1">
    <source>
        <dbReference type="SAM" id="MobiDB-lite"/>
    </source>
</evidence>
<proteinExistence type="predicted"/>
<evidence type="ECO:0000313" key="3">
    <source>
        <dbReference type="Proteomes" id="UP001222932"/>
    </source>
</evidence>
<dbReference type="Proteomes" id="UP001222932">
    <property type="component" value="Unassembled WGS sequence"/>
</dbReference>
<feature type="region of interest" description="Disordered" evidence="1">
    <location>
        <begin position="249"/>
        <end position="345"/>
    </location>
</feature>
<accession>A0AAD3TV68</accession>
<evidence type="ECO:0000313" key="2">
    <source>
        <dbReference type="EMBL" id="GMK57094.1"/>
    </source>
</evidence>
<feature type="region of interest" description="Disordered" evidence="1">
    <location>
        <begin position="87"/>
        <end position="204"/>
    </location>
</feature>
<dbReference type="AlphaFoldDB" id="A0AAD3TV68"/>
<feature type="compositionally biased region" description="Low complexity" evidence="1">
    <location>
        <begin position="637"/>
        <end position="659"/>
    </location>
</feature>
<sequence>MTPFGSFSASRPMSVDTNHSDTDFDIDFSSSDDEAGVFFGSPKAVELKIVAALSKSIPATPLTREWVPAPRRSSVRLQKRDSREFLRRKTLLSTPGAGTSSEKMWQGGFHEPTGEMEEQEPVAGPSTPTSHHEDLAVDLDTVQFDTFSSSPDDQVLSQSVDYSDEEDEDKENTAAPEDWDSEDGYDPEDNYVPASPESIPMTIGFRDGQYDLDLSPQLNMGGLSLLDIDDPEQVPLELGNDTGGVGLRVSLGASTSSTPSSNASVASASRAYPLKPNTPSPPHCGRLATSLTSTQDAKEDATIITEDTEAIPLENAPRRAQETPDLETSSGGSDDSISSHGSLADDVEVNLNPDAARAPSPLESLDMFSTLTTEPSSTSKAPTFLDTTADLITFTPLKPNGPTDVGAVDPDLSYASDMDSPVGRAPVMIPVFAVASPPKRSTQARSREPKLVDDPVHLEADIDAAGVSPMQDFSFGFGFSPFDHILASSTTPSKISTKSPILSPAQEAKAQKALARKAAAKEHLASLFSSKLGKPQVGSTQHPLATSLRLPSKVTLLSPEVTTKSTEDPFAIPWIQSPEVSLKGKGKAPERVLKPILKPSSKITQPKPFALSGPRPRNTIKRPAPVQTGVPRTSGLPRPATKRSAATATATPAEASSAKLFRIAPKLPTSRPGDGTNAQKRPHAGAQQSAPRVAMSVGTNSAPSPRPTLGMLSRPVRDQASGTASFSSCTMGNALGPPVMKSRGQILSPSKPALGKPYRPADKTPRASRTIPTPQRGLPTPSKMFKLGTPSRPATTPLKQRGRLVAPTSALKDKPLNCTPIRGEEAPTPPKWINHRVDVEEPPVTAESVAEPVSDMPAPAEARVMASPPSPPRRSTDPPNLLAAPGTVTLPHEGGNENNSATLSEDTGAAPPSQEESSPSPSEEPVDNSTSSNIPAQQSEEAQKEAVQQPEPGLSEARRSLRTRTRRSSQSQESSPKKPKAAPAESIVPGMSERTLRNVTTRNTNRNEVYLCTIDRKVMRVPGERPPSPSSGIRTIAERDEAEQKVGRQVRAKRRARASMGESEVEEEEADDERPVIERAVLGRRAPGDEEDYKTPVRPAKRAKTKNGSTSSTSDTERNSKRVRWDEGLLIIRGGLGDVRHTHGSSPPKSCVTPKARYQLDEHGNAVNRPTEKLKRTTITVNATFYDGENPLPFNYNRSGQGKRKGKK</sequence>
<feature type="compositionally biased region" description="Low complexity" evidence="1">
    <location>
        <begin position="250"/>
        <end position="271"/>
    </location>
</feature>
<gene>
    <name evidence="2" type="ORF">CspeluHIS016_0309340</name>
</gene>
<dbReference type="EMBL" id="BTCM01000003">
    <property type="protein sequence ID" value="GMK57094.1"/>
    <property type="molecule type" value="Genomic_DNA"/>
</dbReference>
<feature type="region of interest" description="Disordered" evidence="1">
    <location>
        <begin position="1188"/>
        <end position="1208"/>
    </location>
</feature>
<feature type="region of interest" description="Disordered" evidence="1">
    <location>
        <begin position="812"/>
        <end position="1002"/>
    </location>
</feature>
<feature type="compositionally biased region" description="Acidic residues" evidence="1">
    <location>
        <begin position="177"/>
        <end position="189"/>
    </location>
</feature>
<feature type="compositionally biased region" description="Low complexity" evidence="1">
    <location>
        <begin position="329"/>
        <end position="342"/>
    </location>
</feature>
<protein>
    <submittedName>
        <fullName evidence="2">Uncharacterized protein</fullName>
    </submittedName>
</protein>
<feature type="compositionally biased region" description="Polar residues" evidence="1">
    <location>
        <begin position="927"/>
        <end position="940"/>
    </location>
</feature>
<feature type="compositionally biased region" description="Polar residues" evidence="1">
    <location>
        <begin position="896"/>
        <end position="905"/>
    </location>
</feature>
<feature type="compositionally biased region" description="Polar residues" evidence="1">
    <location>
        <begin position="143"/>
        <end position="161"/>
    </location>
</feature>
<name>A0AAD3TV68_9TREE</name>
<comment type="caution">
    <text evidence="2">The sequence shown here is derived from an EMBL/GenBank/DDBJ whole genome shotgun (WGS) entry which is preliminary data.</text>
</comment>
<feature type="compositionally biased region" description="Polar residues" evidence="1">
    <location>
        <begin position="720"/>
        <end position="730"/>
    </location>
</feature>
<reference evidence="2" key="2">
    <citation type="submission" date="2023-06" db="EMBL/GenBank/DDBJ databases">
        <authorList>
            <person name="Kobayashi Y."/>
            <person name="Kayamori A."/>
            <person name="Aoki K."/>
            <person name="Shiwa Y."/>
            <person name="Fujita N."/>
            <person name="Sugita T."/>
            <person name="Iwasaki W."/>
            <person name="Tanaka N."/>
            <person name="Takashima M."/>
        </authorList>
    </citation>
    <scope>NUCLEOTIDE SEQUENCE</scope>
    <source>
        <strain evidence="2">HIS016</strain>
    </source>
</reference>
<feature type="compositionally biased region" description="Basic residues" evidence="1">
    <location>
        <begin position="1048"/>
        <end position="1057"/>
    </location>
</feature>
<feature type="region of interest" description="Disordered" evidence="1">
    <location>
        <begin position="583"/>
        <end position="730"/>
    </location>
</feature>